<evidence type="ECO:0000256" key="1">
    <source>
        <dbReference type="SAM" id="MobiDB-lite"/>
    </source>
</evidence>
<reference evidence="2" key="1">
    <citation type="submission" date="2021-02" db="EMBL/GenBank/DDBJ databases">
        <authorList>
            <person name="Nieuwenhuis M."/>
            <person name="Van De Peppel L.J.J."/>
        </authorList>
    </citation>
    <scope>NUCLEOTIDE SEQUENCE</scope>
    <source>
        <strain evidence="2">D49</strain>
    </source>
</reference>
<dbReference type="Proteomes" id="UP000717328">
    <property type="component" value="Unassembled WGS sequence"/>
</dbReference>
<sequence length="197" mass="21509">MKKVNIEASVFSCRWSLSFGFTVPGDCIDVLRSLFLLSPEGKGEDGEREGEGAGGAFLFEDTSFDPFEAAVHSPKPVAEGELRKTASLVASAKIGLKENLINIDQSIPSCKQRKMNAAYSLSREEEVFEEKVAEPAATPMLKTAEKPSKWWNWCAQLQSVESALNAWGRPGKGRLEDDEGEGAEAHASRPALRGVRH</sequence>
<name>A0A9P7FYU4_9AGAR</name>
<dbReference type="AlphaFoldDB" id="A0A9P7FYU4"/>
<organism evidence="2 3">
    <name type="scientific">Sphagnurus paluster</name>
    <dbReference type="NCBI Taxonomy" id="117069"/>
    <lineage>
        <taxon>Eukaryota</taxon>
        <taxon>Fungi</taxon>
        <taxon>Dikarya</taxon>
        <taxon>Basidiomycota</taxon>
        <taxon>Agaricomycotina</taxon>
        <taxon>Agaricomycetes</taxon>
        <taxon>Agaricomycetidae</taxon>
        <taxon>Agaricales</taxon>
        <taxon>Tricholomatineae</taxon>
        <taxon>Lyophyllaceae</taxon>
        <taxon>Sphagnurus</taxon>
    </lineage>
</organism>
<evidence type="ECO:0000313" key="3">
    <source>
        <dbReference type="Proteomes" id="UP000717328"/>
    </source>
</evidence>
<accession>A0A9P7FYU4</accession>
<reference evidence="2" key="2">
    <citation type="submission" date="2021-10" db="EMBL/GenBank/DDBJ databases">
        <title>Phylogenomics reveals ancestral predisposition of the termite-cultivated fungus Termitomyces towards a domesticated lifestyle.</title>
        <authorList>
            <person name="Auxier B."/>
            <person name="Grum-Grzhimaylo A."/>
            <person name="Cardenas M.E."/>
            <person name="Lodge J.D."/>
            <person name="Laessoe T."/>
            <person name="Pedersen O."/>
            <person name="Smith M.E."/>
            <person name="Kuyper T.W."/>
            <person name="Franco-Molano E.A."/>
            <person name="Baroni T.J."/>
            <person name="Aanen D.K."/>
        </authorList>
    </citation>
    <scope>NUCLEOTIDE SEQUENCE</scope>
    <source>
        <strain evidence="2">D49</strain>
    </source>
</reference>
<feature type="region of interest" description="Disordered" evidence="1">
    <location>
        <begin position="166"/>
        <end position="197"/>
    </location>
</feature>
<keyword evidence="3" id="KW-1185">Reference proteome</keyword>
<gene>
    <name evidence="2" type="ORF">H0H81_009796</name>
</gene>
<dbReference type="EMBL" id="JABCKI010005743">
    <property type="protein sequence ID" value="KAG5638823.1"/>
    <property type="molecule type" value="Genomic_DNA"/>
</dbReference>
<comment type="caution">
    <text evidence="2">The sequence shown here is derived from an EMBL/GenBank/DDBJ whole genome shotgun (WGS) entry which is preliminary data.</text>
</comment>
<proteinExistence type="predicted"/>
<protein>
    <submittedName>
        <fullName evidence="2">Uncharacterized protein</fullName>
    </submittedName>
</protein>
<evidence type="ECO:0000313" key="2">
    <source>
        <dbReference type="EMBL" id="KAG5638823.1"/>
    </source>
</evidence>